<evidence type="ECO:0000313" key="1">
    <source>
        <dbReference type="EMBL" id="CAI5767664.1"/>
    </source>
</evidence>
<dbReference type="AlphaFoldDB" id="A0AA35NXQ5"/>
<organism evidence="1 2">
    <name type="scientific">Podarcis lilfordi</name>
    <name type="common">Lilford's wall lizard</name>
    <dbReference type="NCBI Taxonomy" id="74358"/>
    <lineage>
        <taxon>Eukaryota</taxon>
        <taxon>Metazoa</taxon>
        <taxon>Chordata</taxon>
        <taxon>Craniata</taxon>
        <taxon>Vertebrata</taxon>
        <taxon>Euteleostomi</taxon>
        <taxon>Lepidosauria</taxon>
        <taxon>Squamata</taxon>
        <taxon>Bifurcata</taxon>
        <taxon>Unidentata</taxon>
        <taxon>Episquamata</taxon>
        <taxon>Laterata</taxon>
        <taxon>Lacertibaenia</taxon>
        <taxon>Lacertidae</taxon>
        <taxon>Podarcis</taxon>
    </lineage>
</organism>
<evidence type="ECO:0000313" key="2">
    <source>
        <dbReference type="Proteomes" id="UP001178461"/>
    </source>
</evidence>
<keyword evidence="2" id="KW-1185">Reference proteome</keyword>
<proteinExistence type="predicted"/>
<sequence>MMAYPGDVWPRAKDSHRWADSNGSGRWNLRRIQKKEAVSSPLPDYQQYLHRLLGSERASYFLRPPTKEQPVSPRVKRLLVTGLDMGAEEVWMALHEEPKRQREAAAAKKGRSLSQQVPWLGRPSTTQCLQQVSQQRQQLCAMHRLGKQHQRTASHLLATKHLADLGDPYGTEGPRRYFHFSLNHKRVQVCLA</sequence>
<protein>
    <submittedName>
        <fullName evidence="1">Uncharacterized protein</fullName>
    </submittedName>
</protein>
<reference evidence="1" key="1">
    <citation type="submission" date="2022-12" db="EMBL/GenBank/DDBJ databases">
        <authorList>
            <person name="Alioto T."/>
            <person name="Alioto T."/>
            <person name="Gomez Garrido J."/>
        </authorList>
    </citation>
    <scope>NUCLEOTIDE SEQUENCE</scope>
</reference>
<gene>
    <name evidence="1" type="ORF">PODLI_1B035492</name>
</gene>
<dbReference type="Proteomes" id="UP001178461">
    <property type="component" value="Chromosome 2"/>
</dbReference>
<dbReference type="EMBL" id="OX395127">
    <property type="protein sequence ID" value="CAI5767664.1"/>
    <property type="molecule type" value="Genomic_DNA"/>
</dbReference>
<accession>A0AA35NXQ5</accession>
<name>A0AA35NXQ5_9SAUR</name>